<sequence length="284" mass="32828">MNLFLYKNKKEDHVTNILMNILSLDKSLLEKFLPGIIGNFSKDLLYKEINIKMDQAKNPNKHVPLNFIIGITPSEENIIPQQPFQGTDTSRPDLWIYGDNFTVLIEIKIAGALEPSQIQNHRNKFDVITDEIIITWKEILKLLETIKPGHSLLVSFLVDEFIKYLTLEGLHKVTNKSRKGDGTFSNFKKPKDPHFEFRRIDKGLYEIYKVIPSKNIIEFLPGSETNKGPLDCRIWTANYILEHYPELSNEGFINGDPPSFTGHCSYDNAWGQCYIQTLLLWRKT</sequence>
<gene>
    <name evidence="1" type="ORF">J2Z37_001959</name>
</gene>
<accession>A0ABS4GNW6</accession>
<dbReference type="RefSeq" id="WP_209810024.1">
    <property type="nucleotide sequence ID" value="NZ_JAGGKT010000004.1"/>
</dbReference>
<dbReference type="EMBL" id="JAGGKT010000004">
    <property type="protein sequence ID" value="MBP1931958.1"/>
    <property type="molecule type" value="Genomic_DNA"/>
</dbReference>
<protein>
    <submittedName>
        <fullName evidence="1">Uncharacterized protein</fullName>
    </submittedName>
</protein>
<comment type="caution">
    <text evidence="1">The sequence shown here is derived from an EMBL/GenBank/DDBJ whole genome shotgun (WGS) entry which is preliminary data.</text>
</comment>
<name>A0ABS4GNW6_9BACL</name>
<dbReference type="Proteomes" id="UP001519343">
    <property type="component" value="Unassembled WGS sequence"/>
</dbReference>
<keyword evidence="2" id="KW-1185">Reference proteome</keyword>
<evidence type="ECO:0000313" key="2">
    <source>
        <dbReference type="Proteomes" id="UP001519343"/>
    </source>
</evidence>
<organism evidence="1 2">
    <name type="scientific">Ammoniphilus resinae</name>
    <dbReference type="NCBI Taxonomy" id="861532"/>
    <lineage>
        <taxon>Bacteria</taxon>
        <taxon>Bacillati</taxon>
        <taxon>Bacillota</taxon>
        <taxon>Bacilli</taxon>
        <taxon>Bacillales</taxon>
        <taxon>Paenibacillaceae</taxon>
        <taxon>Aneurinibacillus group</taxon>
        <taxon>Ammoniphilus</taxon>
    </lineage>
</organism>
<proteinExistence type="predicted"/>
<evidence type="ECO:0000313" key="1">
    <source>
        <dbReference type="EMBL" id="MBP1931958.1"/>
    </source>
</evidence>
<reference evidence="1 2" key="1">
    <citation type="submission" date="2021-03" db="EMBL/GenBank/DDBJ databases">
        <title>Genomic Encyclopedia of Type Strains, Phase IV (KMG-IV): sequencing the most valuable type-strain genomes for metagenomic binning, comparative biology and taxonomic classification.</title>
        <authorList>
            <person name="Goeker M."/>
        </authorList>
    </citation>
    <scope>NUCLEOTIDE SEQUENCE [LARGE SCALE GENOMIC DNA]</scope>
    <source>
        <strain evidence="1 2">DSM 24738</strain>
    </source>
</reference>